<feature type="compositionally biased region" description="Low complexity" evidence="1">
    <location>
        <begin position="574"/>
        <end position="590"/>
    </location>
</feature>
<dbReference type="Gene3D" id="1.10.510.10">
    <property type="entry name" value="Transferase(Phosphotransferase) domain 1"/>
    <property type="match status" value="1"/>
</dbReference>
<feature type="compositionally biased region" description="Basic and acidic residues" evidence="1">
    <location>
        <begin position="872"/>
        <end position="909"/>
    </location>
</feature>
<dbReference type="PANTHER" id="PTHR12984">
    <property type="entry name" value="SCY1-RELATED S/T PROTEIN KINASE-LIKE"/>
    <property type="match status" value="1"/>
</dbReference>
<dbReference type="Gene3D" id="3.30.200.20">
    <property type="entry name" value="Phosphorylase Kinase, domain 1"/>
    <property type="match status" value="1"/>
</dbReference>
<dbReference type="Gene3D" id="1.25.10.10">
    <property type="entry name" value="Leucine-rich Repeat Variant"/>
    <property type="match status" value="1"/>
</dbReference>
<dbReference type="SUPFAM" id="SSF48371">
    <property type="entry name" value="ARM repeat"/>
    <property type="match status" value="1"/>
</dbReference>
<feature type="compositionally biased region" description="Low complexity" evidence="1">
    <location>
        <begin position="1100"/>
        <end position="1120"/>
    </location>
</feature>
<dbReference type="EMBL" id="JAAAJB010000058">
    <property type="protein sequence ID" value="KAG0268160.1"/>
    <property type="molecule type" value="Genomic_DNA"/>
</dbReference>
<feature type="compositionally biased region" description="Acidic residues" evidence="1">
    <location>
        <begin position="842"/>
        <end position="856"/>
    </location>
</feature>
<feature type="domain" description="Protein kinase" evidence="2">
    <location>
        <begin position="1"/>
        <end position="344"/>
    </location>
</feature>
<reference evidence="3" key="1">
    <citation type="journal article" date="2020" name="Fungal Divers.">
        <title>Resolving the Mortierellaceae phylogeny through synthesis of multi-gene phylogenetics and phylogenomics.</title>
        <authorList>
            <person name="Vandepol N."/>
            <person name="Liber J."/>
            <person name="Desiro A."/>
            <person name="Na H."/>
            <person name="Kennedy M."/>
            <person name="Barry K."/>
            <person name="Grigoriev I.V."/>
            <person name="Miller A.N."/>
            <person name="O'Donnell K."/>
            <person name="Stajich J.E."/>
            <person name="Bonito G."/>
        </authorList>
    </citation>
    <scope>NUCLEOTIDE SEQUENCE</scope>
    <source>
        <strain evidence="3">BC1065</strain>
    </source>
</reference>
<dbReference type="OrthoDB" id="447103at2759"/>
<feature type="region of interest" description="Disordered" evidence="1">
    <location>
        <begin position="571"/>
        <end position="595"/>
    </location>
</feature>
<feature type="compositionally biased region" description="Polar residues" evidence="1">
    <location>
        <begin position="923"/>
        <end position="950"/>
    </location>
</feature>
<feature type="compositionally biased region" description="Low complexity" evidence="1">
    <location>
        <begin position="1055"/>
        <end position="1072"/>
    </location>
</feature>
<dbReference type="InterPro" id="IPR016024">
    <property type="entry name" value="ARM-type_fold"/>
</dbReference>
<evidence type="ECO:0000256" key="1">
    <source>
        <dbReference type="SAM" id="MobiDB-lite"/>
    </source>
</evidence>
<feature type="compositionally biased region" description="Basic and acidic residues" evidence="1">
    <location>
        <begin position="1037"/>
        <end position="1048"/>
    </location>
</feature>
<feature type="compositionally biased region" description="Polar residues" evidence="1">
    <location>
        <begin position="671"/>
        <end position="694"/>
    </location>
</feature>
<feature type="region of interest" description="Disordered" evidence="1">
    <location>
        <begin position="784"/>
        <end position="813"/>
    </location>
</feature>
<dbReference type="AlphaFoldDB" id="A0A9P6UBW6"/>
<dbReference type="PROSITE" id="PS50011">
    <property type="entry name" value="PROTEIN_KINASE_DOM"/>
    <property type="match status" value="1"/>
</dbReference>
<evidence type="ECO:0000313" key="4">
    <source>
        <dbReference type="Proteomes" id="UP000807716"/>
    </source>
</evidence>
<accession>A0A9P6UBW6</accession>
<dbReference type="PANTHER" id="PTHR12984:SF3">
    <property type="entry name" value="N-TERMINAL KINASE-LIKE PROTEIN"/>
    <property type="match status" value="1"/>
</dbReference>
<evidence type="ECO:0000313" key="3">
    <source>
        <dbReference type="EMBL" id="KAG0268160.1"/>
    </source>
</evidence>
<dbReference type="InterPro" id="IPR011989">
    <property type="entry name" value="ARM-like"/>
</dbReference>
<feature type="region of interest" description="Disordered" evidence="1">
    <location>
        <begin position="620"/>
        <end position="720"/>
    </location>
</feature>
<gene>
    <name evidence="3" type="primary">SCYL3</name>
    <name evidence="3" type="ORF">DFQ27_007391</name>
</gene>
<feature type="compositionally biased region" description="Acidic residues" evidence="1">
    <location>
        <begin position="989"/>
        <end position="1001"/>
    </location>
</feature>
<comment type="caution">
    <text evidence="3">The sequence shown here is derived from an EMBL/GenBank/DDBJ whole genome shotgun (WGS) entry which is preliminary data.</text>
</comment>
<dbReference type="InterPro" id="IPR051177">
    <property type="entry name" value="CIK-Related_Protein"/>
</dbReference>
<dbReference type="GO" id="GO:0004672">
    <property type="term" value="F:protein kinase activity"/>
    <property type="evidence" value="ECO:0007669"/>
    <property type="project" value="InterPro"/>
</dbReference>
<feature type="region of interest" description="Disordered" evidence="1">
    <location>
        <begin position="1"/>
        <end position="20"/>
    </location>
</feature>
<proteinExistence type="predicted"/>
<dbReference type="InterPro" id="IPR000719">
    <property type="entry name" value="Prot_kinase_dom"/>
</dbReference>
<organism evidence="3 4">
    <name type="scientific">Actinomortierella ambigua</name>
    <dbReference type="NCBI Taxonomy" id="1343610"/>
    <lineage>
        <taxon>Eukaryota</taxon>
        <taxon>Fungi</taxon>
        <taxon>Fungi incertae sedis</taxon>
        <taxon>Mucoromycota</taxon>
        <taxon>Mortierellomycotina</taxon>
        <taxon>Mortierellomycetes</taxon>
        <taxon>Mortierellales</taxon>
        <taxon>Mortierellaceae</taxon>
        <taxon>Actinomortierella</taxon>
    </lineage>
</organism>
<feature type="compositionally biased region" description="Polar residues" evidence="1">
    <location>
        <begin position="620"/>
        <end position="647"/>
    </location>
</feature>
<dbReference type="Proteomes" id="UP000807716">
    <property type="component" value="Unassembled WGS sequence"/>
</dbReference>
<feature type="compositionally biased region" description="Polar residues" evidence="1">
    <location>
        <begin position="962"/>
        <end position="984"/>
    </location>
</feature>
<dbReference type="SUPFAM" id="SSF56112">
    <property type="entry name" value="Protein kinase-like (PK-like)"/>
    <property type="match status" value="1"/>
</dbReference>
<feature type="compositionally biased region" description="Basic and acidic residues" evidence="1">
    <location>
        <begin position="704"/>
        <end position="717"/>
    </location>
</feature>
<evidence type="ECO:0000259" key="2">
    <source>
        <dbReference type="PROSITE" id="PS50011"/>
    </source>
</evidence>
<name>A0A9P6UBW6_9FUNG</name>
<protein>
    <submittedName>
        <fullName evidence="3">Protein-associating with the carboxyl-terminal domain of ezrin</fullName>
    </submittedName>
</protein>
<feature type="compositionally biased region" description="Low complexity" evidence="1">
    <location>
        <begin position="1138"/>
        <end position="1147"/>
    </location>
</feature>
<feature type="compositionally biased region" description="Low complexity" evidence="1">
    <location>
        <begin position="910"/>
        <end position="921"/>
    </location>
</feature>
<dbReference type="GO" id="GO:0005524">
    <property type="term" value="F:ATP binding"/>
    <property type="evidence" value="ECO:0007669"/>
    <property type="project" value="InterPro"/>
</dbReference>
<dbReference type="InterPro" id="IPR011009">
    <property type="entry name" value="Kinase-like_dom_sf"/>
</dbReference>
<keyword evidence="4" id="KW-1185">Reference proteome</keyword>
<feature type="compositionally biased region" description="Polar residues" evidence="1">
    <location>
        <begin position="1121"/>
        <end position="1133"/>
    </location>
</feature>
<sequence length="1180" mass="127616">MGASESKLGAEGASPSSKSKLTFVPGAPPLCKTPICALRDAFYGKRPVSAFTYDPAQLNLGSRAKNDLLPKAIKKLMTIRHPSVLRFIDCKTDASGVHLITEQVRPLTIDYLEEISRDEILLGLHDILVALHFLHSQCHSRHNNIHLGSIFVTNGRWVLGGMELTGPLTEPTDERLANLLPKELIPPEHRDRAKAESIDRLHASDIWQLGMLIEGLIQQDYLDVPSGSLPLEAMINPDPRKRPTGDVLLESPFFTDNTAIQLVRFARLKGLEKAHNAEWADRIVPTMQQLPQDIVANFVIPQVLTQEFFAAEGFDTLYRLLFTPQPAQPLVSEELYRSEVLPFMVKLWNYRQADIRLTIFRLFEVYLKAVVLGEGGSEVLGQVILPEIMLGLQDTDPKIYVASLSGLATTVPYALLVQTSLVDVDTSKTKFSIKVLYEQTLIPHIMAFWISPDSNPQTRSFLLDVVVNMWSSIYSLGLQGQPAVKDMSATLTVTLVSLLKLSPIPERVDHIRTSFTNHCSSGPFCISGLLKFLPQLLLDEDVQVREAAAAAIASVAQQTILLASQADPISGNQGAATDGSSSGGSAAAASPNAHTTRIRQYCERQQALLPTRRPIFSKSVSNLSERNLSRVSSGRTTPKPQDTLTELSSRRSSMVSQDSFFLSDPAFSKSPAPSRSNTLFATETSNGGSDNANGSLGGVSPHSSVDENEHATREGRQTLKKTAPLNDASTAIPHSHKAPVVHASMPVAATDDALLDDPIEPINSDQELLRALEQAKAEMKMRQLATEQQLSKSELPKQPTVVVSGHTSSSRALNTSTSSLSFAASNASVTSADNSTWGFDDKDGDDGWGDADEAFDSSDPTAPASVPPSAEEEAKKKERERAQAERQEALRLKREQKQQELQAKREARKQQMAQKQAQKKATTMVSTASHLESSVNGGSAKTSRSNSVVSNIAAEDVVSARSPHSPSVTGLPLSSSTRQANSLFVPQADNDEWGGMEDDLDIGFSTTATTTTKTPEKTENGRNNKQLKQAKTEEEDNLFKDLQVEYKRPLYVGPSSSASSTTSLSSNRPSSSEKPLRQPSSPFAKSAVPRAGQGSIGTVSGKPISSTSSSPTLSKASLQSPSLNEESTNTNVTAVKPLSTSLTSTSLAPAMTEDGSKGASSLLAVQTDAAADDAWGDDWE</sequence>
<feature type="region of interest" description="Disordered" evidence="1">
    <location>
        <begin position="828"/>
        <end position="1160"/>
    </location>
</feature>